<feature type="region of interest" description="Disordered" evidence="1">
    <location>
        <begin position="244"/>
        <end position="263"/>
    </location>
</feature>
<proteinExistence type="predicted"/>
<name>A0ABQ6P8I9_9SPHN</name>
<sequence>MTYADLVDLALPAKLVVKAQITAQSTIKPGLATDVAPGKVRLYFEAQTTALLIGPDTGSVLRFLADVPLDARGKVPRLRKLPVILMAAPVAGRPGELKLVTPDAMLPWSPELENRLRPILTELVNPNVPPPVTGVREAMHVPGNLAGEGETQVFLSTPEGQPASLSIVRRPGQPATWGVSYSEIVDQSARPPRPETIGWYRLACALPATLPARSVISGTAEDRRIAAEDYAQVIRELGPCTRTRLPAASGAVPASTTTPAPAS</sequence>
<gene>
    <name evidence="2" type="ORF">NUTIK01_23430</name>
</gene>
<accession>A0ABQ6P8I9</accession>
<comment type="caution">
    <text evidence="2">The sequence shown here is derived from an EMBL/GenBank/DDBJ whole genome shotgun (WGS) entry which is preliminary data.</text>
</comment>
<reference evidence="2 3" key="1">
    <citation type="submission" date="2023-06" db="EMBL/GenBank/DDBJ databases">
        <title>Draft genome sequence of Novosphingobium sp. strain IK01.</title>
        <authorList>
            <person name="Hatamoto M."/>
            <person name="Ikarashi T."/>
            <person name="Yamaguchi T."/>
        </authorList>
    </citation>
    <scope>NUCLEOTIDE SEQUENCE [LARGE SCALE GENOMIC DNA]</scope>
    <source>
        <strain evidence="2 3">IK01</strain>
    </source>
</reference>
<protein>
    <submittedName>
        <fullName evidence="2">Uncharacterized protein</fullName>
    </submittedName>
</protein>
<keyword evidence="3" id="KW-1185">Reference proteome</keyword>
<dbReference type="Proteomes" id="UP001187221">
    <property type="component" value="Unassembled WGS sequence"/>
</dbReference>
<organism evidence="2 3">
    <name type="scientific">Novosphingobium pituita</name>
    <dbReference type="NCBI Taxonomy" id="3056842"/>
    <lineage>
        <taxon>Bacteria</taxon>
        <taxon>Pseudomonadati</taxon>
        <taxon>Pseudomonadota</taxon>
        <taxon>Alphaproteobacteria</taxon>
        <taxon>Sphingomonadales</taxon>
        <taxon>Sphingomonadaceae</taxon>
        <taxon>Novosphingobium</taxon>
    </lineage>
</organism>
<dbReference type="RefSeq" id="WP_317975238.1">
    <property type="nucleotide sequence ID" value="NZ_BTFW01000001.1"/>
</dbReference>
<dbReference type="EMBL" id="BTFW01000001">
    <property type="protein sequence ID" value="GMM61566.1"/>
    <property type="molecule type" value="Genomic_DNA"/>
</dbReference>
<evidence type="ECO:0000313" key="2">
    <source>
        <dbReference type="EMBL" id="GMM61566.1"/>
    </source>
</evidence>
<evidence type="ECO:0000256" key="1">
    <source>
        <dbReference type="SAM" id="MobiDB-lite"/>
    </source>
</evidence>
<evidence type="ECO:0000313" key="3">
    <source>
        <dbReference type="Proteomes" id="UP001187221"/>
    </source>
</evidence>
<feature type="compositionally biased region" description="Low complexity" evidence="1">
    <location>
        <begin position="246"/>
        <end position="263"/>
    </location>
</feature>